<keyword evidence="4" id="KW-0574">Periplasm</keyword>
<protein>
    <submittedName>
        <fullName evidence="7">Spermidine/putrescine ABC transporter substrate-binding protein</fullName>
    </submittedName>
</protein>
<evidence type="ECO:0000256" key="1">
    <source>
        <dbReference type="ARBA" id="ARBA00004418"/>
    </source>
</evidence>
<reference evidence="7 8" key="1">
    <citation type="journal article" date="2018" name="Syst. Appl. Microbiol.">
        <title>Ereboglobus luteus gen. nov. sp. nov. from cockroach guts, and new insights into the oxygen relationship of the genera Opitutus and Didymococcus (Verrucomicrobia: Opitutaceae).</title>
        <authorList>
            <person name="Tegtmeier D."/>
            <person name="Belitz A."/>
            <person name="Radek R."/>
            <person name="Heimerl T."/>
            <person name="Brune A."/>
        </authorList>
    </citation>
    <scope>NUCLEOTIDE SEQUENCE [LARGE SCALE GENOMIC DNA]</scope>
    <source>
        <strain evidence="7 8">Ho45</strain>
    </source>
</reference>
<evidence type="ECO:0000256" key="3">
    <source>
        <dbReference type="ARBA" id="ARBA00022729"/>
    </source>
</evidence>
<sequence>MKRISCIAIFGALIAIAVGLASCSRTSPEPDTQLNLIVWSEYIPQKVLDNFYKETGIRVNCETCASGEEMLIKMWADDTKYDIAQPTDYIAEIMVKNNMLFPLDYTKLPNFTFILPDFKHLPFDSDQKYTVPFMIGSVGIVVNTEKIKHPPRGYRNVFQPKYRDRIVVVDDAREMVSWAMESLRIPINDINEANLEKTRPVIAEWMKYIKVYDSDSPKDALLNGEADIGIVWSGEAALLWLQDKKFQYFRPSEGAHLFVDTLAVPLKSRNIEAAHMFIDYVMRPDVSRDISKAYPYTNPNGAARKLLTQKQLDNAASYPNLIGMTMFRDVPGSVGVIDKLYTDLKAAAGREKRRAAGN</sequence>
<evidence type="ECO:0000256" key="6">
    <source>
        <dbReference type="SAM" id="SignalP"/>
    </source>
</evidence>
<evidence type="ECO:0000313" key="8">
    <source>
        <dbReference type="Proteomes" id="UP000244896"/>
    </source>
</evidence>
<dbReference type="InterPro" id="IPR006059">
    <property type="entry name" value="SBP"/>
</dbReference>
<dbReference type="GO" id="GO:0019808">
    <property type="term" value="F:polyamine binding"/>
    <property type="evidence" value="ECO:0007669"/>
    <property type="project" value="InterPro"/>
</dbReference>
<feature type="binding site" evidence="5">
    <location>
        <position position="89"/>
    </location>
    <ligand>
        <name>spermidine</name>
        <dbReference type="ChEBI" id="CHEBI:57834"/>
    </ligand>
</feature>
<evidence type="ECO:0000313" key="7">
    <source>
        <dbReference type="EMBL" id="AWI08079.1"/>
    </source>
</evidence>
<dbReference type="Proteomes" id="UP000244896">
    <property type="component" value="Chromosome"/>
</dbReference>
<organism evidence="7 8">
    <name type="scientific">Ereboglobus luteus</name>
    <dbReference type="NCBI Taxonomy" id="1796921"/>
    <lineage>
        <taxon>Bacteria</taxon>
        <taxon>Pseudomonadati</taxon>
        <taxon>Verrucomicrobiota</taxon>
        <taxon>Opitutia</taxon>
        <taxon>Opitutales</taxon>
        <taxon>Opitutaceae</taxon>
        <taxon>Ereboglobus</taxon>
    </lineage>
</organism>
<evidence type="ECO:0000256" key="2">
    <source>
        <dbReference type="ARBA" id="ARBA00022448"/>
    </source>
</evidence>
<evidence type="ECO:0000256" key="4">
    <source>
        <dbReference type="ARBA" id="ARBA00022764"/>
    </source>
</evidence>
<dbReference type="Gene3D" id="3.40.190.10">
    <property type="entry name" value="Periplasmic binding protein-like II"/>
    <property type="match status" value="2"/>
</dbReference>
<dbReference type="OrthoDB" id="9769319at2"/>
<dbReference type="EMBL" id="CP023004">
    <property type="protein sequence ID" value="AWI08079.1"/>
    <property type="molecule type" value="Genomic_DNA"/>
</dbReference>
<comment type="subcellular location">
    <subcellularLocation>
        <location evidence="1">Periplasm</location>
    </subcellularLocation>
</comment>
<dbReference type="RefSeq" id="WP_108823886.1">
    <property type="nucleotide sequence ID" value="NZ_CP023004.1"/>
</dbReference>
<feature type="chain" id="PRO_5016030768" evidence="6">
    <location>
        <begin position="18"/>
        <end position="358"/>
    </location>
</feature>
<feature type="signal peptide" evidence="6">
    <location>
        <begin position="1"/>
        <end position="17"/>
    </location>
</feature>
<dbReference type="SUPFAM" id="SSF53850">
    <property type="entry name" value="Periplasmic binding protein-like II"/>
    <property type="match status" value="1"/>
</dbReference>
<dbReference type="PANTHER" id="PTHR30222">
    <property type="entry name" value="SPERMIDINE/PUTRESCINE-BINDING PERIPLASMIC PROTEIN"/>
    <property type="match status" value="1"/>
</dbReference>
<dbReference type="PRINTS" id="PR00909">
    <property type="entry name" value="SPERMDNBNDNG"/>
</dbReference>
<dbReference type="Pfam" id="PF13416">
    <property type="entry name" value="SBP_bac_8"/>
    <property type="match status" value="1"/>
</dbReference>
<keyword evidence="8" id="KW-1185">Reference proteome</keyword>
<dbReference type="CDD" id="cd13590">
    <property type="entry name" value="PBP2_PotD_PotF_like"/>
    <property type="match status" value="1"/>
</dbReference>
<gene>
    <name evidence="7" type="ORF">CKA38_01280</name>
</gene>
<accession>A0A2U8DZQ7</accession>
<feature type="binding site" evidence="5">
    <location>
        <begin position="171"/>
        <end position="174"/>
    </location>
    <ligand>
        <name>spermidine</name>
        <dbReference type="ChEBI" id="CHEBI:57834"/>
    </ligand>
</feature>
<name>A0A2U8DZQ7_9BACT</name>
<keyword evidence="3 6" id="KW-0732">Signal</keyword>
<dbReference type="InterPro" id="IPR001188">
    <property type="entry name" value="Sperm_putr-bd"/>
</dbReference>
<dbReference type="PANTHER" id="PTHR30222:SF17">
    <property type="entry name" value="SPERMIDINE_PUTRESCINE-BINDING PERIPLASMIC PROTEIN"/>
    <property type="match status" value="1"/>
</dbReference>
<dbReference type="PROSITE" id="PS51257">
    <property type="entry name" value="PROKAR_LIPOPROTEIN"/>
    <property type="match status" value="1"/>
</dbReference>
<dbReference type="GO" id="GO:0015846">
    <property type="term" value="P:polyamine transport"/>
    <property type="evidence" value="ECO:0007669"/>
    <property type="project" value="InterPro"/>
</dbReference>
<evidence type="ECO:0000256" key="5">
    <source>
        <dbReference type="PIRSR" id="PIRSR019574-1"/>
    </source>
</evidence>
<dbReference type="PIRSF" id="PIRSF019574">
    <property type="entry name" value="Periplasmic_polyamine_BP"/>
    <property type="match status" value="1"/>
</dbReference>
<dbReference type="AlphaFoldDB" id="A0A2U8DZQ7"/>
<proteinExistence type="predicted"/>
<dbReference type="GO" id="GO:0042597">
    <property type="term" value="C:periplasmic space"/>
    <property type="evidence" value="ECO:0007669"/>
    <property type="project" value="UniProtKB-SubCell"/>
</dbReference>
<dbReference type="KEGG" id="elut:CKA38_01280"/>
<feature type="binding site" evidence="5">
    <location>
        <position position="41"/>
    </location>
    <ligand>
        <name>spermidine</name>
        <dbReference type="ChEBI" id="CHEBI:57834"/>
    </ligand>
</feature>
<keyword evidence="2" id="KW-0813">Transport</keyword>